<dbReference type="EMBL" id="LR797505">
    <property type="protein sequence ID" value="CAB4221770.1"/>
    <property type="molecule type" value="Genomic_DNA"/>
</dbReference>
<proteinExistence type="predicted"/>
<evidence type="ECO:0000313" key="3">
    <source>
        <dbReference type="EMBL" id="CAB4189746.1"/>
    </source>
</evidence>
<evidence type="ECO:0000313" key="1">
    <source>
        <dbReference type="EMBL" id="CAB4143916.1"/>
    </source>
</evidence>
<sequence>MKTVATLVKNLIVGDVVVNLDGGQTKTVLRFPQKCRAAGYVWVTTSGEAMNCHGSNVVQVLVAK</sequence>
<gene>
    <name evidence="2" type="ORF">UFOVP1045_57</name>
    <name evidence="3" type="ORF">UFOVP1194_11</name>
    <name evidence="4" type="ORF">UFOVP1641_7</name>
    <name evidence="1" type="ORF">UFOVP466_10</name>
</gene>
<reference evidence="1" key="1">
    <citation type="submission" date="2020-04" db="EMBL/GenBank/DDBJ databases">
        <authorList>
            <person name="Chiriac C."/>
            <person name="Salcher M."/>
            <person name="Ghai R."/>
            <person name="Kavagutti S V."/>
        </authorList>
    </citation>
    <scope>NUCLEOTIDE SEQUENCE</scope>
</reference>
<protein>
    <submittedName>
        <fullName evidence="1">Uncharacterized protein</fullName>
    </submittedName>
</protein>
<dbReference type="EMBL" id="LR797152">
    <property type="protein sequence ID" value="CAB4189746.1"/>
    <property type="molecule type" value="Genomic_DNA"/>
</dbReference>
<dbReference type="EMBL" id="LR796996">
    <property type="protein sequence ID" value="CAB4180592.1"/>
    <property type="molecule type" value="Genomic_DNA"/>
</dbReference>
<organism evidence="1">
    <name type="scientific">uncultured Caudovirales phage</name>
    <dbReference type="NCBI Taxonomy" id="2100421"/>
    <lineage>
        <taxon>Viruses</taxon>
        <taxon>Duplodnaviria</taxon>
        <taxon>Heunggongvirae</taxon>
        <taxon>Uroviricota</taxon>
        <taxon>Caudoviricetes</taxon>
        <taxon>Peduoviridae</taxon>
        <taxon>Maltschvirus</taxon>
        <taxon>Maltschvirus maltsch</taxon>
    </lineage>
</organism>
<evidence type="ECO:0000313" key="4">
    <source>
        <dbReference type="EMBL" id="CAB4221770.1"/>
    </source>
</evidence>
<accession>A0A6J5MFT5</accession>
<dbReference type="EMBL" id="LR796439">
    <property type="protein sequence ID" value="CAB4143916.1"/>
    <property type="molecule type" value="Genomic_DNA"/>
</dbReference>
<evidence type="ECO:0000313" key="2">
    <source>
        <dbReference type="EMBL" id="CAB4180592.1"/>
    </source>
</evidence>
<name>A0A6J5MFT5_9CAUD</name>